<dbReference type="PANTHER" id="PTHR42942:SF1">
    <property type="entry name" value="ALKYLTRANSFERASE-LIKE PROTEIN 1"/>
    <property type="match status" value="1"/>
</dbReference>
<evidence type="ECO:0000313" key="3">
    <source>
        <dbReference type="EMBL" id="NYE75233.1"/>
    </source>
</evidence>
<organism evidence="3 4">
    <name type="scientific">Microlunatus parietis</name>
    <dbReference type="NCBI Taxonomy" id="682979"/>
    <lineage>
        <taxon>Bacteria</taxon>
        <taxon>Bacillati</taxon>
        <taxon>Actinomycetota</taxon>
        <taxon>Actinomycetes</taxon>
        <taxon>Propionibacteriales</taxon>
        <taxon>Propionibacteriaceae</taxon>
        <taxon>Microlunatus</taxon>
    </lineage>
</organism>
<dbReference type="PANTHER" id="PTHR42942">
    <property type="entry name" value="6-O-METHYLGUANINE DNA METHYLTRANSFERASE"/>
    <property type="match status" value="1"/>
</dbReference>
<dbReference type="AlphaFoldDB" id="A0A7Y9IEV4"/>
<evidence type="ECO:0000313" key="4">
    <source>
        <dbReference type="Proteomes" id="UP000569914"/>
    </source>
</evidence>
<dbReference type="InterPro" id="IPR036388">
    <property type="entry name" value="WH-like_DNA-bd_sf"/>
</dbReference>
<dbReference type="RefSeq" id="WP_312879601.1">
    <property type="nucleotide sequence ID" value="NZ_JACCBU010000001.1"/>
</dbReference>
<dbReference type="EMBL" id="JACCBU010000001">
    <property type="protein sequence ID" value="NYE75233.1"/>
    <property type="molecule type" value="Genomic_DNA"/>
</dbReference>
<name>A0A7Y9IEV4_9ACTN</name>
<dbReference type="Pfam" id="PF01035">
    <property type="entry name" value="DNA_binding_1"/>
    <property type="match status" value="1"/>
</dbReference>
<keyword evidence="1" id="KW-0227">DNA damage</keyword>
<feature type="domain" description="Methylated-DNA-[protein]-cysteine S-methyltransferase DNA binding" evidence="2">
    <location>
        <begin position="14"/>
        <end position="76"/>
    </location>
</feature>
<accession>A0A7Y9IEV4</accession>
<keyword evidence="4" id="KW-1185">Reference proteome</keyword>
<dbReference type="InterPro" id="IPR052520">
    <property type="entry name" value="ATL_DNA_repair"/>
</dbReference>
<evidence type="ECO:0000256" key="1">
    <source>
        <dbReference type="ARBA" id="ARBA00022763"/>
    </source>
</evidence>
<dbReference type="GO" id="GO:0003824">
    <property type="term" value="F:catalytic activity"/>
    <property type="evidence" value="ECO:0007669"/>
    <property type="project" value="InterPro"/>
</dbReference>
<protein>
    <submittedName>
        <fullName evidence="3">Alkylated DNA nucleotide flippase Atl1</fullName>
    </submittedName>
</protein>
<dbReference type="GO" id="GO:0006281">
    <property type="term" value="P:DNA repair"/>
    <property type="evidence" value="ECO:0007669"/>
    <property type="project" value="InterPro"/>
</dbReference>
<dbReference type="Gene3D" id="1.10.10.10">
    <property type="entry name" value="Winged helix-like DNA-binding domain superfamily/Winged helix DNA-binding domain"/>
    <property type="match status" value="1"/>
</dbReference>
<gene>
    <name evidence="3" type="ORF">BKA15_006562</name>
</gene>
<dbReference type="InterPro" id="IPR036217">
    <property type="entry name" value="MethylDNA_cys_MeTrfase_DNAb"/>
</dbReference>
<sequence length="119" mass="12991">MDSRTGGRIVDEEFIELVLSAVEAIPPGRVASYGDIAELIGRGGPRQVGWVMSHHGAAVPWWRVVRADGRPADGHETRALRELLAEGAPLRGERVRMAEARISEDQLGPWRDATFAALP</sequence>
<reference evidence="3 4" key="1">
    <citation type="submission" date="2020-07" db="EMBL/GenBank/DDBJ databases">
        <title>Sequencing the genomes of 1000 actinobacteria strains.</title>
        <authorList>
            <person name="Klenk H.-P."/>
        </authorList>
    </citation>
    <scope>NUCLEOTIDE SEQUENCE [LARGE SCALE GENOMIC DNA]</scope>
    <source>
        <strain evidence="3 4">DSM 22083</strain>
    </source>
</reference>
<proteinExistence type="predicted"/>
<dbReference type="Proteomes" id="UP000569914">
    <property type="component" value="Unassembled WGS sequence"/>
</dbReference>
<dbReference type="SUPFAM" id="SSF46767">
    <property type="entry name" value="Methylated DNA-protein cysteine methyltransferase, C-terminal domain"/>
    <property type="match status" value="1"/>
</dbReference>
<evidence type="ECO:0000259" key="2">
    <source>
        <dbReference type="Pfam" id="PF01035"/>
    </source>
</evidence>
<dbReference type="InterPro" id="IPR014048">
    <property type="entry name" value="MethylDNA_cys_MeTrfase_DNA-bd"/>
</dbReference>
<dbReference type="CDD" id="cd06445">
    <property type="entry name" value="ATase"/>
    <property type="match status" value="1"/>
</dbReference>
<comment type="caution">
    <text evidence="3">The sequence shown here is derived from an EMBL/GenBank/DDBJ whole genome shotgun (WGS) entry which is preliminary data.</text>
</comment>